<reference evidence="1 2" key="1">
    <citation type="journal article" date="2014" name="Agronomy (Basel)">
        <title>A Draft Genome Sequence for Ensete ventricosum, the Drought-Tolerant Tree Against Hunger.</title>
        <authorList>
            <person name="Harrison J."/>
            <person name="Moore K.A."/>
            <person name="Paszkiewicz K."/>
            <person name="Jones T."/>
            <person name="Grant M."/>
            <person name="Ambacheew D."/>
            <person name="Muzemil S."/>
            <person name="Studholme D.J."/>
        </authorList>
    </citation>
    <scope>NUCLEOTIDE SEQUENCE [LARGE SCALE GENOMIC DNA]</scope>
</reference>
<protein>
    <submittedName>
        <fullName evidence="1">Uncharacterized protein</fullName>
    </submittedName>
</protein>
<gene>
    <name evidence="1" type="ORF">B296_00014040</name>
</gene>
<organism evidence="1 2">
    <name type="scientific">Ensete ventricosum</name>
    <name type="common">Abyssinian banana</name>
    <name type="synonym">Musa ensete</name>
    <dbReference type="NCBI Taxonomy" id="4639"/>
    <lineage>
        <taxon>Eukaryota</taxon>
        <taxon>Viridiplantae</taxon>
        <taxon>Streptophyta</taxon>
        <taxon>Embryophyta</taxon>
        <taxon>Tracheophyta</taxon>
        <taxon>Spermatophyta</taxon>
        <taxon>Magnoliopsida</taxon>
        <taxon>Liliopsida</taxon>
        <taxon>Zingiberales</taxon>
        <taxon>Musaceae</taxon>
        <taxon>Ensete</taxon>
    </lineage>
</organism>
<accession>A0A427B214</accession>
<proteinExistence type="predicted"/>
<dbReference type="EMBL" id="AMZH03000694">
    <property type="protein sequence ID" value="RRT82436.1"/>
    <property type="molecule type" value="Genomic_DNA"/>
</dbReference>
<evidence type="ECO:0000313" key="1">
    <source>
        <dbReference type="EMBL" id="RRT82436.1"/>
    </source>
</evidence>
<evidence type="ECO:0000313" key="2">
    <source>
        <dbReference type="Proteomes" id="UP000287651"/>
    </source>
</evidence>
<dbReference type="Proteomes" id="UP000287651">
    <property type="component" value="Unassembled WGS sequence"/>
</dbReference>
<name>A0A427B214_ENSVE</name>
<sequence>MGEIEYPSSLIYPAKELCTSLKTLRRNLMEDNSCQILPMVIGTIDSRLSTLFSNRMLIKSGSDANLLGSDN</sequence>
<dbReference type="AlphaFoldDB" id="A0A427B214"/>
<comment type="caution">
    <text evidence="1">The sequence shown here is derived from an EMBL/GenBank/DDBJ whole genome shotgun (WGS) entry which is preliminary data.</text>
</comment>